<organism evidence="4 5">
    <name type="scientific">Candolleomyces eurysporus</name>
    <dbReference type="NCBI Taxonomy" id="2828524"/>
    <lineage>
        <taxon>Eukaryota</taxon>
        <taxon>Fungi</taxon>
        <taxon>Dikarya</taxon>
        <taxon>Basidiomycota</taxon>
        <taxon>Agaricomycotina</taxon>
        <taxon>Agaricomycetes</taxon>
        <taxon>Agaricomycetidae</taxon>
        <taxon>Agaricales</taxon>
        <taxon>Agaricineae</taxon>
        <taxon>Psathyrellaceae</taxon>
        <taxon>Candolleomyces</taxon>
    </lineage>
</organism>
<reference evidence="4" key="1">
    <citation type="submission" date="2022-06" db="EMBL/GenBank/DDBJ databases">
        <title>Genome Sequence of Candolleomyces eurysporus.</title>
        <authorList>
            <person name="Buettner E."/>
        </authorList>
    </citation>
    <scope>NUCLEOTIDE SEQUENCE</scope>
    <source>
        <strain evidence="4">VTCC 930004</strain>
    </source>
</reference>
<evidence type="ECO:0000313" key="4">
    <source>
        <dbReference type="EMBL" id="KAJ2924023.1"/>
    </source>
</evidence>
<feature type="domain" description="SEP" evidence="3">
    <location>
        <begin position="171"/>
        <end position="236"/>
    </location>
</feature>
<feature type="region of interest" description="Disordered" evidence="1">
    <location>
        <begin position="1"/>
        <end position="119"/>
    </location>
</feature>
<feature type="domain" description="UBX" evidence="2">
    <location>
        <begin position="271"/>
        <end position="369"/>
    </location>
</feature>
<evidence type="ECO:0000256" key="1">
    <source>
        <dbReference type="SAM" id="MobiDB-lite"/>
    </source>
</evidence>
<dbReference type="GO" id="GO:0043130">
    <property type="term" value="F:ubiquitin binding"/>
    <property type="evidence" value="ECO:0007669"/>
    <property type="project" value="TreeGrafter"/>
</dbReference>
<dbReference type="EMBL" id="JANBPK010001255">
    <property type="protein sequence ID" value="KAJ2924023.1"/>
    <property type="molecule type" value="Genomic_DNA"/>
</dbReference>
<dbReference type="InterPro" id="IPR001012">
    <property type="entry name" value="UBX_dom"/>
</dbReference>
<feature type="non-terminal residue" evidence="4">
    <location>
        <position position="371"/>
    </location>
</feature>
<evidence type="ECO:0000259" key="2">
    <source>
        <dbReference type="PROSITE" id="PS50033"/>
    </source>
</evidence>
<dbReference type="InterPro" id="IPR029071">
    <property type="entry name" value="Ubiquitin-like_domsf"/>
</dbReference>
<dbReference type="Gene3D" id="3.10.20.90">
    <property type="entry name" value="Phosphatidylinositol 3-kinase Catalytic Subunit, Chain A, domain 1"/>
    <property type="match status" value="1"/>
</dbReference>
<dbReference type="GO" id="GO:0005634">
    <property type="term" value="C:nucleus"/>
    <property type="evidence" value="ECO:0007669"/>
    <property type="project" value="TreeGrafter"/>
</dbReference>
<proteinExistence type="predicted"/>
<name>A0A9W8MCG2_9AGAR</name>
<evidence type="ECO:0000313" key="5">
    <source>
        <dbReference type="Proteomes" id="UP001140091"/>
    </source>
</evidence>
<dbReference type="GO" id="GO:0000045">
    <property type="term" value="P:autophagosome assembly"/>
    <property type="evidence" value="ECO:0007669"/>
    <property type="project" value="TreeGrafter"/>
</dbReference>
<evidence type="ECO:0008006" key="6">
    <source>
        <dbReference type="Google" id="ProtNLM"/>
    </source>
</evidence>
<dbReference type="SUPFAM" id="SSF102848">
    <property type="entry name" value="NSFL1 (p97 ATPase) cofactor p47, SEP domain"/>
    <property type="match status" value="1"/>
</dbReference>
<dbReference type="SUPFAM" id="SSF54236">
    <property type="entry name" value="Ubiquitin-like"/>
    <property type="match status" value="1"/>
</dbReference>
<dbReference type="InterPro" id="IPR012989">
    <property type="entry name" value="SEP_domain"/>
</dbReference>
<accession>A0A9W8MCG2</accession>
<feature type="compositionally biased region" description="Polar residues" evidence="1">
    <location>
        <begin position="1"/>
        <end position="11"/>
    </location>
</feature>
<dbReference type="GO" id="GO:0043161">
    <property type="term" value="P:proteasome-mediated ubiquitin-dependent protein catabolic process"/>
    <property type="evidence" value="ECO:0007669"/>
    <property type="project" value="TreeGrafter"/>
</dbReference>
<dbReference type="SMART" id="SM00553">
    <property type="entry name" value="SEP"/>
    <property type="match status" value="1"/>
</dbReference>
<dbReference type="GO" id="GO:0007030">
    <property type="term" value="P:Golgi organization"/>
    <property type="evidence" value="ECO:0007669"/>
    <property type="project" value="TreeGrafter"/>
</dbReference>
<dbReference type="Pfam" id="PF00789">
    <property type="entry name" value="UBX"/>
    <property type="match status" value="1"/>
</dbReference>
<feature type="compositionally biased region" description="Acidic residues" evidence="1">
    <location>
        <begin position="77"/>
        <end position="87"/>
    </location>
</feature>
<dbReference type="OrthoDB" id="25887at2759"/>
<protein>
    <recommendedName>
        <fullName evidence="6">SEP-domain-containing protein</fullName>
    </recommendedName>
</protein>
<feature type="compositionally biased region" description="Basic and acidic residues" evidence="1">
    <location>
        <begin position="26"/>
        <end position="38"/>
    </location>
</feature>
<evidence type="ECO:0000259" key="3">
    <source>
        <dbReference type="PROSITE" id="PS51399"/>
    </source>
</evidence>
<dbReference type="CDD" id="cd01770">
    <property type="entry name" value="UBX_UBXN2"/>
    <property type="match status" value="1"/>
</dbReference>
<dbReference type="PROSITE" id="PS51399">
    <property type="entry name" value="SEP"/>
    <property type="match status" value="1"/>
</dbReference>
<dbReference type="InterPro" id="IPR036241">
    <property type="entry name" value="NSFL1C_SEP_dom_sf"/>
</dbReference>
<dbReference type="AlphaFoldDB" id="A0A9W8MCG2"/>
<dbReference type="FunFam" id="3.30.420.210:FF:000002">
    <property type="entry name" value="UBX domain-containing protein 1"/>
    <property type="match status" value="1"/>
</dbReference>
<dbReference type="PANTHER" id="PTHR23333:SF20">
    <property type="entry name" value="NSFL1 COFACTOR P47"/>
    <property type="match status" value="1"/>
</dbReference>
<dbReference type="Proteomes" id="UP001140091">
    <property type="component" value="Unassembled WGS sequence"/>
</dbReference>
<dbReference type="PROSITE" id="PS50033">
    <property type="entry name" value="UBX"/>
    <property type="match status" value="1"/>
</dbReference>
<dbReference type="GO" id="GO:0031468">
    <property type="term" value="P:nuclear membrane reassembly"/>
    <property type="evidence" value="ECO:0007669"/>
    <property type="project" value="TreeGrafter"/>
</dbReference>
<gene>
    <name evidence="4" type="ORF">H1R20_g13075</name>
</gene>
<keyword evidence="5" id="KW-1185">Reference proteome</keyword>
<feature type="region of interest" description="Disordered" evidence="1">
    <location>
        <begin position="233"/>
        <end position="260"/>
    </location>
</feature>
<dbReference type="PANTHER" id="PTHR23333">
    <property type="entry name" value="UBX DOMAIN CONTAINING PROTEIN"/>
    <property type="match status" value="1"/>
</dbReference>
<feature type="compositionally biased region" description="Low complexity" evidence="1">
    <location>
        <begin position="41"/>
        <end position="55"/>
    </location>
</feature>
<comment type="caution">
    <text evidence="4">The sequence shown here is derived from an EMBL/GenBank/DDBJ whole genome shotgun (WGS) entry which is preliminary data.</text>
</comment>
<sequence length="371" mass="39962">MSGNDGDSNAPRTLGGAPAASSDWARSSDRPRVGRIGDWDNGGNSSSSSRPGSRGIATLGSLGGGSSSRGPPRRPADDDDDEDDDDENKAGESWFAGGERSGISVQNPGQADRGSGGDLVQDLLRRAARGGMAPPPEEPRSRAFFGGGHTLGSDEVESTFVPDPSASEEEIVTRHITLWRQGFQIEDGELRRYDEPENAAILAQINSGNAPLALMDAREGQRVELRVAKRTHEDYEPPRGSTMPGEFPAASSSTSGTGERESITTRFEVDQTLPTTSVQIRLADGTRMVARMNLTHTVGDIRNFINAFVPCLHPRNVYSIYSTMAPNRSRPENLTRPYAIATTFPNRVLENNAETIEAAKLANSVVVQRWV</sequence>
<dbReference type="GO" id="GO:0005829">
    <property type="term" value="C:cytosol"/>
    <property type="evidence" value="ECO:0007669"/>
    <property type="project" value="TreeGrafter"/>
</dbReference>
<dbReference type="GO" id="GO:0061025">
    <property type="term" value="P:membrane fusion"/>
    <property type="evidence" value="ECO:0007669"/>
    <property type="project" value="TreeGrafter"/>
</dbReference>
<dbReference type="Gene3D" id="3.30.420.210">
    <property type="entry name" value="SEP domain"/>
    <property type="match status" value="1"/>
</dbReference>
<dbReference type="Pfam" id="PF08059">
    <property type="entry name" value="SEP"/>
    <property type="match status" value="1"/>
</dbReference>